<evidence type="ECO:0000313" key="2">
    <source>
        <dbReference type="Proteomes" id="UP001054837"/>
    </source>
</evidence>
<protein>
    <submittedName>
        <fullName evidence="1">Uncharacterized protein</fullName>
    </submittedName>
</protein>
<gene>
    <name evidence="1" type="ORF">CDAR_529151</name>
</gene>
<organism evidence="1 2">
    <name type="scientific">Caerostris darwini</name>
    <dbReference type="NCBI Taxonomy" id="1538125"/>
    <lineage>
        <taxon>Eukaryota</taxon>
        <taxon>Metazoa</taxon>
        <taxon>Ecdysozoa</taxon>
        <taxon>Arthropoda</taxon>
        <taxon>Chelicerata</taxon>
        <taxon>Arachnida</taxon>
        <taxon>Araneae</taxon>
        <taxon>Araneomorphae</taxon>
        <taxon>Entelegynae</taxon>
        <taxon>Araneoidea</taxon>
        <taxon>Araneidae</taxon>
        <taxon>Caerostris</taxon>
    </lineage>
</organism>
<keyword evidence="2" id="KW-1185">Reference proteome</keyword>
<evidence type="ECO:0000313" key="1">
    <source>
        <dbReference type="EMBL" id="GIY50126.1"/>
    </source>
</evidence>
<accession>A0AAV4TXD6</accession>
<proteinExistence type="predicted"/>
<comment type="caution">
    <text evidence="1">The sequence shown here is derived from an EMBL/GenBank/DDBJ whole genome shotgun (WGS) entry which is preliminary data.</text>
</comment>
<dbReference type="EMBL" id="BPLQ01010352">
    <property type="protein sequence ID" value="GIY50126.1"/>
    <property type="molecule type" value="Genomic_DNA"/>
</dbReference>
<dbReference type="Proteomes" id="UP001054837">
    <property type="component" value="Unassembled WGS sequence"/>
</dbReference>
<dbReference type="AlphaFoldDB" id="A0AAV4TXD6"/>
<sequence length="84" mass="9754">MNFRFQDKCIISYGIGGNRSFGFRNLRRPSRWEFLQGRVPHPVQESVALRQPLKVKESVCLLLQGECPCRLDLLLVPLVRSNLR</sequence>
<name>A0AAV4TXD6_9ARAC</name>
<reference evidence="1 2" key="1">
    <citation type="submission" date="2021-06" db="EMBL/GenBank/DDBJ databases">
        <title>Caerostris darwini draft genome.</title>
        <authorList>
            <person name="Kono N."/>
            <person name="Arakawa K."/>
        </authorList>
    </citation>
    <scope>NUCLEOTIDE SEQUENCE [LARGE SCALE GENOMIC DNA]</scope>
</reference>